<dbReference type="InterPro" id="IPR052336">
    <property type="entry name" value="MlaD_Phospholipid_Transporter"/>
</dbReference>
<feature type="transmembrane region" description="Helical" evidence="1">
    <location>
        <begin position="21"/>
        <end position="39"/>
    </location>
</feature>
<evidence type="ECO:0000313" key="3">
    <source>
        <dbReference type="EMBL" id="ORX06064.1"/>
    </source>
</evidence>
<dbReference type="PANTHER" id="PTHR33371">
    <property type="entry name" value="INTERMEMBRANE PHOSPHOLIPID TRANSPORT SYSTEM BINDING PROTEIN MLAD-RELATED"/>
    <property type="match status" value="1"/>
</dbReference>
<evidence type="ECO:0000259" key="2">
    <source>
        <dbReference type="Pfam" id="PF02470"/>
    </source>
</evidence>
<dbReference type="GO" id="GO:0005576">
    <property type="term" value="C:extracellular region"/>
    <property type="evidence" value="ECO:0007669"/>
    <property type="project" value="TreeGrafter"/>
</dbReference>
<dbReference type="Proteomes" id="UP000193090">
    <property type="component" value="Unassembled WGS sequence"/>
</dbReference>
<evidence type="ECO:0000256" key="1">
    <source>
        <dbReference type="SAM" id="Phobius"/>
    </source>
</evidence>
<dbReference type="PANTHER" id="PTHR33371:SF19">
    <property type="entry name" value="MCE-FAMILY PROTEIN MCE4A"/>
    <property type="match status" value="1"/>
</dbReference>
<dbReference type="InterPro" id="IPR003399">
    <property type="entry name" value="Mce/MlaD"/>
</dbReference>
<name>A0A1X2ELM0_9MYCO</name>
<accession>A0A1X2ELM0</accession>
<dbReference type="RefSeq" id="WP_085109330.1">
    <property type="nucleotide sequence ID" value="NZ_JACKSN010000030.1"/>
</dbReference>
<protein>
    <submittedName>
        <fullName evidence="3">Mammalian cell entry protein</fullName>
    </submittedName>
</protein>
<dbReference type="OrthoDB" id="4367345at2"/>
<dbReference type="Pfam" id="PF02470">
    <property type="entry name" value="MlaD"/>
    <property type="match status" value="1"/>
</dbReference>
<reference evidence="3 4" key="1">
    <citation type="submission" date="2016-01" db="EMBL/GenBank/DDBJ databases">
        <title>The new phylogeny of the genus Mycobacterium.</title>
        <authorList>
            <person name="Tarcisio F."/>
            <person name="Conor M."/>
            <person name="Antonella G."/>
            <person name="Elisabetta G."/>
            <person name="Giulia F.S."/>
            <person name="Sara T."/>
            <person name="Anna F."/>
            <person name="Clotilde B."/>
            <person name="Roberto B."/>
            <person name="Veronica D.S."/>
            <person name="Fabio R."/>
            <person name="Monica P."/>
            <person name="Olivier J."/>
            <person name="Enrico T."/>
            <person name="Nicola S."/>
        </authorList>
    </citation>
    <scope>NUCLEOTIDE SEQUENCE [LARGE SCALE GENOMIC DNA]</scope>
    <source>
        <strain evidence="3 4">DSM 44153</strain>
    </source>
</reference>
<dbReference type="EMBL" id="LQPZ01000016">
    <property type="protein sequence ID" value="ORX06064.1"/>
    <property type="molecule type" value="Genomic_DNA"/>
</dbReference>
<comment type="caution">
    <text evidence="3">The sequence shown here is derived from an EMBL/GenBank/DDBJ whole genome shotgun (WGS) entry which is preliminary data.</text>
</comment>
<evidence type="ECO:0000313" key="4">
    <source>
        <dbReference type="Proteomes" id="UP000193090"/>
    </source>
</evidence>
<keyword evidence="1" id="KW-0812">Transmembrane</keyword>
<keyword evidence="1" id="KW-0472">Membrane</keyword>
<feature type="domain" description="Mce/MlaD" evidence="2">
    <location>
        <begin position="53"/>
        <end position="123"/>
    </location>
</feature>
<dbReference type="GO" id="GO:0051701">
    <property type="term" value="P:biological process involved in interaction with host"/>
    <property type="evidence" value="ECO:0007669"/>
    <property type="project" value="TreeGrafter"/>
</dbReference>
<gene>
    <name evidence="3" type="ORF">AWC30_06495</name>
</gene>
<sequence>MPPLLVIDGRATSPRTLRFKGLIVAVVITVAAGVLYQMAVGRFDNKFQLTVIADTIGEGLAPGAEVKFRGLPIGTVKSLESTGFNQQRMQVELDPRQAHVLATDTRAQFTSSNVFGSAAVELVSSGDGEALRPNQTLVMEAGAQAASITGLLRQGQKIGKIFDSPEADHILAVFKRHTDLTEPVARSIIDFARILADSQTVPFSETLAVLAGLVDGINDFVPLISLLNDLLDGLAFLSEADGPQRTTRVLGEIGKLLSGVGELIGKHLPWLTPVITSIMNLTVPGAYLFGSLAPAYDRLSGLIDRTSTAFPFQNDRVRMQIELIMDTAPGLASALPETSGDGG</sequence>
<organism evidence="3 4">
    <name type="scientific">Mycolicibacillus trivialis</name>
    <dbReference type="NCBI Taxonomy" id="1798"/>
    <lineage>
        <taxon>Bacteria</taxon>
        <taxon>Bacillati</taxon>
        <taxon>Actinomycetota</taxon>
        <taxon>Actinomycetes</taxon>
        <taxon>Mycobacteriales</taxon>
        <taxon>Mycobacteriaceae</taxon>
        <taxon>Mycolicibacillus</taxon>
    </lineage>
</organism>
<keyword evidence="1" id="KW-1133">Transmembrane helix</keyword>
<dbReference type="STRING" id="1798.AWC30_06495"/>
<dbReference type="AlphaFoldDB" id="A0A1X2ELM0"/>
<keyword evidence="4" id="KW-1185">Reference proteome</keyword>
<proteinExistence type="predicted"/>